<proteinExistence type="inferred from homology"/>
<dbReference type="Proteomes" id="UP000190961">
    <property type="component" value="Unassembled WGS sequence"/>
</dbReference>
<evidence type="ECO:0000256" key="4">
    <source>
        <dbReference type="ARBA" id="ARBA00022801"/>
    </source>
</evidence>
<dbReference type="EMBL" id="FUZU01000004">
    <property type="protein sequence ID" value="SKC87698.1"/>
    <property type="molecule type" value="Genomic_DNA"/>
</dbReference>
<dbReference type="InterPro" id="IPR017853">
    <property type="entry name" value="GH"/>
</dbReference>
<evidence type="ECO:0000256" key="3">
    <source>
        <dbReference type="ARBA" id="ARBA00022729"/>
    </source>
</evidence>
<keyword evidence="4" id="KW-0378">Hydrolase</keyword>
<dbReference type="Pfam" id="PF01120">
    <property type="entry name" value="Alpha_L_fucos"/>
    <property type="match status" value="1"/>
</dbReference>
<evidence type="ECO:0000256" key="6">
    <source>
        <dbReference type="SAM" id="SignalP"/>
    </source>
</evidence>
<dbReference type="Gene3D" id="3.20.20.80">
    <property type="entry name" value="Glycosidases"/>
    <property type="match status" value="1"/>
</dbReference>
<dbReference type="SMART" id="SM00812">
    <property type="entry name" value="Alpha_L_fucos"/>
    <property type="match status" value="1"/>
</dbReference>
<evidence type="ECO:0000313" key="8">
    <source>
        <dbReference type="EMBL" id="SKC87698.1"/>
    </source>
</evidence>
<evidence type="ECO:0000259" key="7">
    <source>
        <dbReference type="PROSITE" id="PS50022"/>
    </source>
</evidence>
<dbReference type="PANTHER" id="PTHR10030">
    <property type="entry name" value="ALPHA-L-FUCOSIDASE"/>
    <property type="match status" value="1"/>
</dbReference>
<evidence type="ECO:0000256" key="1">
    <source>
        <dbReference type="ARBA" id="ARBA00007951"/>
    </source>
</evidence>
<dbReference type="SUPFAM" id="SSF49785">
    <property type="entry name" value="Galactose-binding domain-like"/>
    <property type="match status" value="1"/>
</dbReference>
<evidence type="ECO:0000313" key="9">
    <source>
        <dbReference type="Proteomes" id="UP000190961"/>
    </source>
</evidence>
<organism evidence="8 9">
    <name type="scientific">Ohtaekwangia koreensis</name>
    <dbReference type="NCBI Taxonomy" id="688867"/>
    <lineage>
        <taxon>Bacteria</taxon>
        <taxon>Pseudomonadati</taxon>
        <taxon>Bacteroidota</taxon>
        <taxon>Cytophagia</taxon>
        <taxon>Cytophagales</taxon>
        <taxon>Fulvivirgaceae</taxon>
        <taxon>Ohtaekwangia</taxon>
    </lineage>
</organism>
<dbReference type="GO" id="GO:0016139">
    <property type="term" value="P:glycoside catabolic process"/>
    <property type="evidence" value="ECO:0007669"/>
    <property type="project" value="TreeGrafter"/>
</dbReference>
<keyword evidence="9" id="KW-1185">Reference proteome</keyword>
<sequence length="476" mass="54165">MICKNIVRGALASLFLFISLSFQPTVAQKETAGKSTSSKSLAQLQQEFVDLRFGMFIHFNIPTFMDQDWADPEASPSIFNPLKLNCDQWAKAAKSANMSYGCLTTKHHSGFAIWNTKTTDYNVMNSPLKRDVVKEYTDAFRANGLKVMLYYSILDTHHKLRPKQITRKHIETVKAQLTELLTNYGEITALIIDGWDAPWSRISYDDIPFEEVYSLIKSIQPNCLVMDLNAAKYPAEALYYTDIKSYEQGAGQHISKETNRLPALSCLPINGAWFWKTRFPREAVKDPAKMVNDNIIPFNNAYCNFILNVAPNRDGLIDDNAIGALKEIGKLWKNQGPVAKLPSADAPIISSNIAKHQPSTSSWGDDMWIMDFANDDDFSTSWASNPTVKQPWFEVEFDREKPFNTLTIYEQHGSIRKYHIEYFANGTWKNLLSATTAGKFKMHRFDRVWGGKVKIVIDEFSETPSITEVGVYNERR</sequence>
<evidence type="ECO:0000256" key="2">
    <source>
        <dbReference type="ARBA" id="ARBA00012662"/>
    </source>
</evidence>
<feature type="signal peptide" evidence="6">
    <location>
        <begin position="1"/>
        <end position="27"/>
    </location>
</feature>
<dbReference type="AlphaFoldDB" id="A0A1T5MIF2"/>
<dbReference type="RefSeq" id="WP_079689947.1">
    <property type="nucleotide sequence ID" value="NZ_FUZU01000004.1"/>
</dbReference>
<reference evidence="8 9" key="1">
    <citation type="submission" date="2017-02" db="EMBL/GenBank/DDBJ databases">
        <authorList>
            <person name="Peterson S.W."/>
        </authorList>
    </citation>
    <scope>NUCLEOTIDE SEQUENCE [LARGE SCALE GENOMIC DNA]</scope>
    <source>
        <strain evidence="8 9">DSM 25262</strain>
    </source>
</reference>
<dbReference type="GO" id="GO:0005764">
    <property type="term" value="C:lysosome"/>
    <property type="evidence" value="ECO:0007669"/>
    <property type="project" value="TreeGrafter"/>
</dbReference>
<dbReference type="STRING" id="688867.SAMN05660236_5489"/>
<dbReference type="InterPro" id="IPR057739">
    <property type="entry name" value="Glyco_hydro_29_N"/>
</dbReference>
<name>A0A1T5MIF2_9BACT</name>
<dbReference type="GO" id="GO:0004560">
    <property type="term" value="F:alpha-L-fucosidase activity"/>
    <property type="evidence" value="ECO:0007669"/>
    <property type="project" value="InterPro"/>
</dbReference>
<comment type="similarity">
    <text evidence="1">Belongs to the glycosyl hydrolase 29 family.</text>
</comment>
<dbReference type="EC" id="3.2.1.51" evidence="2"/>
<feature type="chain" id="PRO_5013069595" description="alpha-L-fucosidase" evidence="6">
    <location>
        <begin position="28"/>
        <end position="476"/>
    </location>
</feature>
<dbReference type="Gene3D" id="2.60.120.260">
    <property type="entry name" value="Galactose-binding domain-like"/>
    <property type="match status" value="1"/>
</dbReference>
<dbReference type="SUPFAM" id="SSF51445">
    <property type="entry name" value="(Trans)glycosidases"/>
    <property type="match status" value="1"/>
</dbReference>
<dbReference type="InterPro" id="IPR008979">
    <property type="entry name" value="Galactose-bd-like_sf"/>
</dbReference>
<keyword evidence="5" id="KW-0326">Glycosidase</keyword>
<dbReference type="InterPro" id="IPR000421">
    <property type="entry name" value="FA58C"/>
</dbReference>
<dbReference type="Pfam" id="PF00754">
    <property type="entry name" value="F5_F8_type_C"/>
    <property type="match status" value="1"/>
</dbReference>
<dbReference type="OrthoDB" id="1095333at2"/>
<protein>
    <recommendedName>
        <fullName evidence="2">alpha-L-fucosidase</fullName>
        <ecNumber evidence="2">3.2.1.51</ecNumber>
    </recommendedName>
</protein>
<gene>
    <name evidence="8" type="ORF">SAMN05660236_5489</name>
</gene>
<dbReference type="PROSITE" id="PS50022">
    <property type="entry name" value="FA58C_3"/>
    <property type="match status" value="1"/>
</dbReference>
<dbReference type="PANTHER" id="PTHR10030:SF37">
    <property type="entry name" value="ALPHA-L-FUCOSIDASE-RELATED"/>
    <property type="match status" value="1"/>
</dbReference>
<feature type="domain" description="F5/8 type C" evidence="7">
    <location>
        <begin position="341"/>
        <end position="431"/>
    </location>
</feature>
<dbReference type="GO" id="GO:0006004">
    <property type="term" value="P:fucose metabolic process"/>
    <property type="evidence" value="ECO:0007669"/>
    <property type="project" value="TreeGrafter"/>
</dbReference>
<dbReference type="InterPro" id="IPR000933">
    <property type="entry name" value="Glyco_hydro_29"/>
</dbReference>
<accession>A0A1T5MIF2</accession>
<keyword evidence="3 6" id="KW-0732">Signal</keyword>
<evidence type="ECO:0000256" key="5">
    <source>
        <dbReference type="ARBA" id="ARBA00023295"/>
    </source>
</evidence>